<dbReference type="GO" id="GO:0000160">
    <property type="term" value="P:phosphorelay signal transduction system"/>
    <property type="evidence" value="ECO:0007669"/>
    <property type="project" value="UniProtKB-KW"/>
</dbReference>
<dbReference type="Proteomes" id="UP000018211">
    <property type="component" value="Unassembled WGS sequence"/>
</dbReference>
<dbReference type="GO" id="GO:0016301">
    <property type="term" value="F:kinase activity"/>
    <property type="evidence" value="ECO:0007669"/>
    <property type="project" value="UniProtKB-KW"/>
</dbReference>
<dbReference type="InterPro" id="IPR048760">
    <property type="entry name" value="VP0354-like_sensor_dom"/>
</dbReference>
<evidence type="ECO:0000259" key="12">
    <source>
        <dbReference type="PROSITE" id="PS50112"/>
    </source>
</evidence>
<evidence type="ECO:0000256" key="8">
    <source>
        <dbReference type="ARBA" id="ARBA00022840"/>
    </source>
</evidence>
<accession>A0AAV2VKT3</accession>
<dbReference type="Pfam" id="PF13426">
    <property type="entry name" value="PAS_9"/>
    <property type="match status" value="1"/>
</dbReference>
<dbReference type="InterPro" id="IPR035965">
    <property type="entry name" value="PAS-like_dom_sf"/>
</dbReference>
<dbReference type="PANTHER" id="PTHR45138:SF9">
    <property type="entry name" value="DIGUANYLATE CYCLASE DGCM-RELATED"/>
    <property type="match status" value="1"/>
</dbReference>
<evidence type="ECO:0000259" key="13">
    <source>
        <dbReference type="PROSITE" id="PS50113"/>
    </source>
</evidence>
<feature type="domain" description="PAC" evidence="13">
    <location>
        <begin position="409"/>
        <end position="463"/>
    </location>
</feature>
<feature type="domain" description="PAS" evidence="12">
    <location>
        <begin position="351"/>
        <end position="386"/>
    </location>
</feature>
<keyword evidence="9" id="KW-0902">Two-component regulatory system</keyword>
<organism evidence="15 16">
    <name type="scientific">Vibrio nigripulchritudo SOn1</name>
    <dbReference type="NCBI Taxonomy" id="1238450"/>
    <lineage>
        <taxon>Bacteria</taxon>
        <taxon>Pseudomonadati</taxon>
        <taxon>Pseudomonadota</taxon>
        <taxon>Gammaproteobacteria</taxon>
        <taxon>Vibrionales</taxon>
        <taxon>Vibrionaceae</taxon>
        <taxon>Vibrio</taxon>
    </lineage>
</organism>
<keyword evidence="6" id="KW-0547">Nucleotide-binding</keyword>
<evidence type="ECO:0000256" key="1">
    <source>
        <dbReference type="ARBA" id="ARBA00001946"/>
    </source>
</evidence>
<dbReference type="NCBIfam" id="TIGR00254">
    <property type="entry name" value="GGDEF"/>
    <property type="match status" value="1"/>
</dbReference>
<dbReference type="Gene3D" id="3.30.450.20">
    <property type="entry name" value="PAS domain"/>
    <property type="match status" value="3"/>
</dbReference>
<keyword evidence="5" id="KW-0808">Transferase</keyword>
<dbReference type="SUPFAM" id="SSF103190">
    <property type="entry name" value="Sensory domain-like"/>
    <property type="match status" value="2"/>
</dbReference>
<feature type="transmembrane region" description="Helical" evidence="11">
    <location>
        <begin position="312"/>
        <end position="333"/>
    </location>
</feature>
<evidence type="ECO:0000256" key="6">
    <source>
        <dbReference type="ARBA" id="ARBA00022741"/>
    </source>
</evidence>
<name>A0AAV2VKT3_9VIBR</name>
<evidence type="ECO:0000256" key="11">
    <source>
        <dbReference type="SAM" id="Phobius"/>
    </source>
</evidence>
<keyword evidence="4" id="KW-0597">Phosphoprotein</keyword>
<keyword evidence="11" id="KW-0812">Transmembrane</keyword>
<dbReference type="InterPro" id="IPR029787">
    <property type="entry name" value="Nucleotide_cyclase"/>
</dbReference>
<dbReference type="AlphaFoldDB" id="A0AAV2VKT3"/>
<keyword evidence="8" id="KW-0067">ATP-binding</keyword>
<comment type="subcellular location">
    <subcellularLocation>
        <location evidence="2">Cell inner membrane</location>
    </subcellularLocation>
</comment>
<dbReference type="InterPro" id="IPR050469">
    <property type="entry name" value="Diguanylate_Cyclase"/>
</dbReference>
<gene>
    <name evidence="15" type="ORF">VIBNISOn1_1430086</name>
</gene>
<dbReference type="CDD" id="cd00130">
    <property type="entry name" value="PAS"/>
    <property type="match status" value="1"/>
</dbReference>
<dbReference type="GO" id="GO:0005524">
    <property type="term" value="F:ATP binding"/>
    <property type="evidence" value="ECO:0007669"/>
    <property type="project" value="UniProtKB-KW"/>
</dbReference>
<dbReference type="GO" id="GO:1902201">
    <property type="term" value="P:negative regulation of bacterial-type flagellum-dependent cell motility"/>
    <property type="evidence" value="ECO:0007669"/>
    <property type="project" value="TreeGrafter"/>
</dbReference>
<comment type="caution">
    <text evidence="15">The sequence shown here is derived from an EMBL/GenBank/DDBJ whole genome shotgun (WGS) entry which is preliminary data.</text>
</comment>
<dbReference type="SUPFAM" id="SSF55073">
    <property type="entry name" value="Nucleotide cyclase"/>
    <property type="match status" value="1"/>
</dbReference>
<evidence type="ECO:0000256" key="4">
    <source>
        <dbReference type="ARBA" id="ARBA00022553"/>
    </source>
</evidence>
<dbReference type="EMBL" id="CAOF01000050">
    <property type="protein sequence ID" value="CCO45314.1"/>
    <property type="molecule type" value="Genomic_DNA"/>
</dbReference>
<dbReference type="GO" id="GO:0005886">
    <property type="term" value="C:plasma membrane"/>
    <property type="evidence" value="ECO:0007669"/>
    <property type="project" value="UniProtKB-SubCell"/>
</dbReference>
<evidence type="ECO:0000313" key="15">
    <source>
        <dbReference type="EMBL" id="CCO45314.1"/>
    </source>
</evidence>
<dbReference type="GO" id="GO:0052621">
    <property type="term" value="F:diguanylate cyclase activity"/>
    <property type="evidence" value="ECO:0007669"/>
    <property type="project" value="UniProtKB-EC"/>
</dbReference>
<evidence type="ECO:0000256" key="7">
    <source>
        <dbReference type="ARBA" id="ARBA00022777"/>
    </source>
</evidence>
<evidence type="ECO:0000256" key="9">
    <source>
        <dbReference type="ARBA" id="ARBA00023012"/>
    </source>
</evidence>
<dbReference type="Gene3D" id="3.30.70.270">
    <property type="match status" value="1"/>
</dbReference>
<dbReference type="InterPro" id="IPR000160">
    <property type="entry name" value="GGDEF_dom"/>
</dbReference>
<evidence type="ECO:0000256" key="10">
    <source>
        <dbReference type="ARBA" id="ARBA00034247"/>
    </source>
</evidence>
<dbReference type="PROSITE" id="PS50112">
    <property type="entry name" value="PAS"/>
    <property type="match status" value="1"/>
</dbReference>
<dbReference type="EC" id="2.7.7.65" evidence="3"/>
<keyword evidence="11" id="KW-1133">Transmembrane helix</keyword>
<dbReference type="GO" id="GO:0043709">
    <property type="term" value="P:cell adhesion involved in single-species biofilm formation"/>
    <property type="evidence" value="ECO:0007669"/>
    <property type="project" value="TreeGrafter"/>
</dbReference>
<comment type="cofactor">
    <cofactor evidence="1">
        <name>Mg(2+)</name>
        <dbReference type="ChEBI" id="CHEBI:18420"/>
    </cofactor>
</comment>
<feature type="domain" description="GGDEF" evidence="14">
    <location>
        <begin position="495"/>
        <end position="619"/>
    </location>
</feature>
<dbReference type="Pfam" id="PF21623">
    <property type="entry name" value="HK_sensor_dom_bact"/>
    <property type="match status" value="1"/>
</dbReference>
<dbReference type="FunFam" id="3.30.70.270:FF:000001">
    <property type="entry name" value="Diguanylate cyclase domain protein"/>
    <property type="match status" value="1"/>
</dbReference>
<dbReference type="CDD" id="cd01949">
    <property type="entry name" value="GGDEF"/>
    <property type="match status" value="1"/>
</dbReference>
<dbReference type="Pfam" id="PF00990">
    <property type="entry name" value="GGDEF"/>
    <property type="match status" value="1"/>
</dbReference>
<dbReference type="NCBIfam" id="TIGR00229">
    <property type="entry name" value="sensory_box"/>
    <property type="match status" value="1"/>
</dbReference>
<sequence length="624" mass="71424">MKVKNLIFYIALTCLVLSTGAALMYHKRHSQLVDRHIEQIIAQSQHQMAFSERELSEIEIQLRATMELLRGNRFLYDYVDKPIQSNRVLVEELWMSIASSQQWFKTIYFMDLKGKESVAVDYSFQAGTALARHHLLSHQDSQLFEFSNNLLANEIASYGLTIKPNDVAGETHFSPVLEIVTPIYSGGERQGYLVFVLDVWFLMSVIEYSPNSQLMPEVVTKEGDYLVSKDREKLFGFLLPERQKFNLSNTHPEAWQQIKEQQRGYVLDDGNLLVFYQVEFFKDGNVKLLIEISEAELNEGIAIQASSLLRQFTYVLVWIFLFAIPTAYFIYLYKKRNLESKLAIAALHGMSAVIIADKRHRIIQVNREFESLSGFDNDEVVGRNALKLLCGKHSNDKVLEIAEGLKDDGVWEGELINAKSSGDQFVSLTRIQSIDSETARSKYFILSLFDITERKRLEQQLRQLSERDALTGCWNRRKFDQELFMQTRLVDRYSSNACLALLDIDHFKRINDEFGHDEGDRVICAVATTLEGQLRETDFLARIGGEEFAIILPNTQVEQAEILLNRLRIAIELDASNRVTVSAGITDICNDTKRSYKCADIALYESKTQGRNQVSVCMSDDDVA</sequence>
<evidence type="ECO:0000256" key="5">
    <source>
        <dbReference type="ARBA" id="ARBA00022679"/>
    </source>
</evidence>
<dbReference type="PROSITE" id="PS50887">
    <property type="entry name" value="GGDEF"/>
    <property type="match status" value="1"/>
</dbReference>
<dbReference type="PANTHER" id="PTHR45138">
    <property type="entry name" value="REGULATORY COMPONENTS OF SENSORY TRANSDUCTION SYSTEM"/>
    <property type="match status" value="1"/>
</dbReference>
<comment type="catalytic activity">
    <reaction evidence="10">
        <text>2 GTP = 3',3'-c-di-GMP + 2 diphosphate</text>
        <dbReference type="Rhea" id="RHEA:24898"/>
        <dbReference type="ChEBI" id="CHEBI:33019"/>
        <dbReference type="ChEBI" id="CHEBI:37565"/>
        <dbReference type="ChEBI" id="CHEBI:58805"/>
        <dbReference type="EC" id="2.7.7.65"/>
    </reaction>
</comment>
<reference evidence="15 16" key="1">
    <citation type="journal article" date="2013" name="ISME J.">
        <title>Comparative genomics of pathogenic lineages of Vibrio nigripulchritudo identifies virulence-associated traits.</title>
        <authorList>
            <person name="Goudenege D."/>
            <person name="Labreuche Y."/>
            <person name="Krin E."/>
            <person name="Ansquer D."/>
            <person name="Mangenot S."/>
            <person name="Calteau A."/>
            <person name="Medigue C."/>
            <person name="Mazel D."/>
            <person name="Polz M.F."/>
            <person name="Le Roux F."/>
        </authorList>
    </citation>
    <scope>NUCLEOTIDE SEQUENCE [LARGE SCALE GENOMIC DNA]</scope>
    <source>
        <strain evidence="15 16">SOn1</strain>
    </source>
</reference>
<dbReference type="InterPro" id="IPR000014">
    <property type="entry name" value="PAS"/>
</dbReference>
<dbReference type="PROSITE" id="PS50113">
    <property type="entry name" value="PAC"/>
    <property type="match status" value="1"/>
</dbReference>
<evidence type="ECO:0000256" key="3">
    <source>
        <dbReference type="ARBA" id="ARBA00012528"/>
    </source>
</evidence>
<dbReference type="InterPro" id="IPR000700">
    <property type="entry name" value="PAS-assoc_C"/>
</dbReference>
<keyword evidence="11" id="KW-0472">Membrane</keyword>
<protein>
    <recommendedName>
        <fullName evidence="3">diguanylate cyclase</fullName>
        <ecNumber evidence="3">2.7.7.65</ecNumber>
    </recommendedName>
</protein>
<evidence type="ECO:0000313" key="16">
    <source>
        <dbReference type="Proteomes" id="UP000018211"/>
    </source>
</evidence>
<dbReference type="SUPFAM" id="SSF55785">
    <property type="entry name" value="PYP-like sensor domain (PAS domain)"/>
    <property type="match status" value="1"/>
</dbReference>
<keyword evidence="7 15" id="KW-0418">Kinase</keyword>
<dbReference type="SMART" id="SM00267">
    <property type="entry name" value="GGDEF"/>
    <property type="match status" value="1"/>
</dbReference>
<evidence type="ECO:0000256" key="2">
    <source>
        <dbReference type="ARBA" id="ARBA00004533"/>
    </source>
</evidence>
<dbReference type="InterPro" id="IPR029151">
    <property type="entry name" value="Sensor-like_sf"/>
</dbReference>
<dbReference type="RefSeq" id="WP_022610844.1">
    <property type="nucleotide sequence ID" value="NZ_LK391965.1"/>
</dbReference>
<proteinExistence type="predicted"/>
<dbReference type="InterPro" id="IPR043128">
    <property type="entry name" value="Rev_trsase/Diguanyl_cyclase"/>
</dbReference>
<evidence type="ECO:0000259" key="14">
    <source>
        <dbReference type="PROSITE" id="PS50887"/>
    </source>
</evidence>
<dbReference type="Gene3D" id="1.20.5.170">
    <property type="match status" value="1"/>
</dbReference>